<evidence type="ECO:0000259" key="2">
    <source>
        <dbReference type="Pfam" id="PF02926"/>
    </source>
</evidence>
<dbReference type="PANTHER" id="PTHR47313">
    <property type="entry name" value="RIBOSOMAL RNA LARGE SUBUNIT METHYLTRANSFERASE K/L"/>
    <property type="match status" value="1"/>
</dbReference>
<keyword evidence="5" id="KW-1185">Reference proteome</keyword>
<evidence type="ECO:0000313" key="4">
    <source>
        <dbReference type="EMBL" id="WAM34623.1"/>
    </source>
</evidence>
<dbReference type="EMBL" id="CP113865">
    <property type="protein sequence ID" value="WAM34623.1"/>
    <property type="molecule type" value="Genomic_DNA"/>
</dbReference>
<organism evidence="4 5">
    <name type="scientific">Caldicellulosiruptor morganii</name>
    <dbReference type="NCBI Taxonomy" id="1387555"/>
    <lineage>
        <taxon>Bacteria</taxon>
        <taxon>Bacillati</taxon>
        <taxon>Bacillota</taxon>
        <taxon>Bacillota incertae sedis</taxon>
        <taxon>Caldicellulosiruptorales</taxon>
        <taxon>Caldicellulosiruptoraceae</taxon>
        <taxon>Caldicellulosiruptor</taxon>
    </lineage>
</organism>
<feature type="domain" description="THUMP" evidence="2">
    <location>
        <begin position="67"/>
        <end position="114"/>
    </location>
</feature>
<evidence type="ECO:0000313" key="5">
    <source>
        <dbReference type="Proteomes" id="UP001164909"/>
    </source>
</evidence>
<feature type="domain" description="RlmL ferredoxin-like" evidence="3">
    <location>
        <begin position="3"/>
        <end position="58"/>
    </location>
</feature>
<dbReference type="PANTHER" id="PTHR47313:SF1">
    <property type="entry name" value="RIBOSOMAL RNA LARGE SUBUNIT METHYLTRANSFERASE K_L"/>
    <property type="match status" value="1"/>
</dbReference>
<protein>
    <submittedName>
        <fullName evidence="4">THUMP domain-containing protein</fullName>
    </submittedName>
</protein>
<reference evidence="4" key="1">
    <citation type="submission" date="2022-12" db="EMBL/GenBank/DDBJ databases">
        <authorList>
            <person name="Bing R.G."/>
            <person name="Willard D.J."/>
            <person name="Manesh M.J.H."/>
            <person name="Laemthong T."/>
            <person name="Crosby J.R."/>
            <person name="Kelly R.M."/>
        </authorList>
    </citation>
    <scope>NUCLEOTIDE SEQUENCE</scope>
    <source>
        <strain evidence="4">DSM 8990</strain>
    </source>
</reference>
<sequence length="117" mass="13484">MIELFIAMPLGVEGITKEELIRLGYKNLKVENGKIFLEAELKSIPNLNINLRSANRVFVVLKKFKAETFDELFEGIYDFEWHNIIPENGKILVTGRSENSKLFSIRSCQSITKKSYN</sequence>
<dbReference type="InterPro" id="IPR054170">
    <property type="entry name" value="RlmL_1st"/>
</dbReference>
<name>A0ABY7BP66_9FIRM</name>
<accession>A0ABY7BP66</accession>
<dbReference type="RefSeq" id="WP_241765473.1">
    <property type="nucleotide sequence ID" value="NZ_CP113865.1"/>
</dbReference>
<dbReference type="Pfam" id="PF02926">
    <property type="entry name" value="THUMP"/>
    <property type="match status" value="1"/>
</dbReference>
<keyword evidence="1" id="KW-0808">Transferase</keyword>
<keyword evidence="1" id="KW-0489">Methyltransferase</keyword>
<dbReference type="InterPro" id="IPR004114">
    <property type="entry name" value="THUMP_dom"/>
</dbReference>
<proteinExistence type="predicted"/>
<dbReference type="Pfam" id="PF22020">
    <property type="entry name" value="RlmL_1st"/>
    <property type="match status" value="1"/>
</dbReference>
<evidence type="ECO:0000259" key="3">
    <source>
        <dbReference type="Pfam" id="PF22020"/>
    </source>
</evidence>
<dbReference type="CDD" id="cd11715">
    <property type="entry name" value="THUMP_AdoMetMT"/>
    <property type="match status" value="1"/>
</dbReference>
<dbReference type="Gene3D" id="3.30.2130.30">
    <property type="match status" value="1"/>
</dbReference>
<dbReference type="Proteomes" id="UP001164909">
    <property type="component" value="Chromosome"/>
</dbReference>
<evidence type="ECO:0000256" key="1">
    <source>
        <dbReference type="ARBA" id="ARBA00022603"/>
    </source>
</evidence>
<gene>
    <name evidence="4" type="ORF">OTK00_000840</name>
</gene>